<feature type="region of interest" description="Disordered" evidence="1">
    <location>
        <begin position="179"/>
        <end position="250"/>
    </location>
</feature>
<feature type="compositionally biased region" description="Acidic residues" evidence="1">
    <location>
        <begin position="190"/>
        <end position="209"/>
    </location>
</feature>
<feature type="compositionally biased region" description="Acidic residues" evidence="1">
    <location>
        <begin position="1183"/>
        <end position="1210"/>
    </location>
</feature>
<keyword evidence="3" id="KW-1185">Reference proteome</keyword>
<evidence type="ECO:0000313" key="3">
    <source>
        <dbReference type="Proteomes" id="UP001172102"/>
    </source>
</evidence>
<dbReference type="Proteomes" id="UP001172102">
    <property type="component" value="Unassembled WGS sequence"/>
</dbReference>
<sequence>MASPGDKDRQRGPGSFPGTPLPDPAKVRWPRTPSHSPGSSPKATRGSRGSRGSRVRWPRTPLSPGSSLKATRGTRSKERKTVDGAFIEFLIGYAANNPECSPLFRGYLENVVLKPRSEDERISLVNRYLGNPEIADYGLGPEFMAEIQKYNLYDMWRNPEERSNSPRFHEVMEQDFVDTGELSDGHSPDSTDEEGGEASDGEETEEGSQSEEARENSMEEWQKRLKAVLGDEDGAPEPRKPVSRMQSSASDPTEYLLNLLETLQSVPPIPIASIYSRSGAAQAGDSALEERTGPDWAAKSWFRGTPQPPIATRLQTIVNFLGDEDVDRCLDWKKQFQEVVSYLSWLAKGDDKRQLEKVSPRTRAIYDEAVTMAKAHVLFERHHYTPTPLELGKPPRVPLRSTRLNWTSTVHDWPVPSSRPVPRRDDLPRPLPPRGLAPVSKMLVDDPRGDHMYNMLVQHGKAYWSKDNDIQADDQNNLACIEAQAFKTFSALGSAGGVAGGVRRDPDSGMTVLPDGTPVIPSDPAAWAQERGARRAGLQQCLRRFGTQGHLGLPAKGCGLVLPMDAATQARVVQSVQGLQYAPVGLPATEMPRQIEPQPYGFFFGEYEKQRRRLRKMALLQVTAQYRDEGHSVTLPKNLVTGGPLIWPTVDPDVQNKQELLEQCRTALKVLEAASQRAPRDLLRAALDLAKRGVAGEFESHMVPREVHLAKDEWWRERGKKQPSYLSSDDTKWIKFLGGRCANDQNWTGRVQPDTPRDMYRLFHIFARRVKKTLDDRNPEGLFSRSDSKVTVEQLLEVINAGSVNSAIEKCEFHPYDACAWLDRLAKAGQVRFQPDLECYGVIERPVAQYFPEHRVIWPRDNARPSYPRNVSGWERVIRKEDPTSTGRGTNVWNFFTALGYRLGYTIRRLERSLAREAGRAQHVSTQELAESISRWEEVVADLQRGEIVSLPELVKRIGVNNGDYTDGMTEQEALPLIRTKIIEEIYENKPMLAPGREYRYIGWDGEEQAALVRDFDWDWASKRVRGGKCKRFWDVNRWPLQSGYLNPEAENAIKNDVNLDPAQTFDPFVTDPTPDHWKRPKLRRYGEEDKVEYRRGPAIYPIGDTVRQRKAVEDYMTEMVHRSVGLDRRRKRTWSERLALLNPFSSSDNEGRPTDPPPLPPVDPRLIPESWDPRVMLMKMEEDADVEGAEDDDDDDDDYDEMDDLLTVM</sequence>
<feature type="compositionally biased region" description="Pro residues" evidence="1">
    <location>
        <begin position="1155"/>
        <end position="1164"/>
    </location>
</feature>
<evidence type="ECO:0000313" key="2">
    <source>
        <dbReference type="EMBL" id="KAK0731407.1"/>
    </source>
</evidence>
<feature type="region of interest" description="Disordered" evidence="1">
    <location>
        <begin position="1"/>
        <end position="79"/>
    </location>
</feature>
<gene>
    <name evidence="2" type="ORF">B0H67DRAFT_639810</name>
</gene>
<organism evidence="2 3">
    <name type="scientific">Lasiosphaeris hirsuta</name>
    <dbReference type="NCBI Taxonomy" id="260670"/>
    <lineage>
        <taxon>Eukaryota</taxon>
        <taxon>Fungi</taxon>
        <taxon>Dikarya</taxon>
        <taxon>Ascomycota</taxon>
        <taxon>Pezizomycotina</taxon>
        <taxon>Sordariomycetes</taxon>
        <taxon>Sordariomycetidae</taxon>
        <taxon>Sordariales</taxon>
        <taxon>Lasiosphaeriaceae</taxon>
        <taxon>Lasiosphaeris</taxon>
    </lineage>
</organism>
<feature type="compositionally biased region" description="Basic and acidic residues" evidence="1">
    <location>
        <begin position="1"/>
        <end position="11"/>
    </location>
</feature>
<comment type="caution">
    <text evidence="2">The sequence shown here is derived from an EMBL/GenBank/DDBJ whole genome shotgun (WGS) entry which is preliminary data.</text>
</comment>
<feature type="compositionally biased region" description="Basic and acidic residues" evidence="1">
    <location>
        <begin position="211"/>
        <end position="223"/>
    </location>
</feature>
<feature type="compositionally biased region" description="Polar residues" evidence="1">
    <location>
        <begin position="33"/>
        <end position="42"/>
    </location>
</feature>
<reference evidence="2" key="1">
    <citation type="submission" date="2023-06" db="EMBL/GenBank/DDBJ databases">
        <title>Genome-scale phylogeny and comparative genomics of the fungal order Sordariales.</title>
        <authorList>
            <consortium name="Lawrence Berkeley National Laboratory"/>
            <person name="Hensen N."/>
            <person name="Bonometti L."/>
            <person name="Westerberg I."/>
            <person name="Brannstrom I.O."/>
            <person name="Guillou S."/>
            <person name="Cros-Aarteil S."/>
            <person name="Calhoun S."/>
            <person name="Haridas S."/>
            <person name="Kuo A."/>
            <person name="Mondo S."/>
            <person name="Pangilinan J."/>
            <person name="Riley R."/>
            <person name="Labutti K."/>
            <person name="Andreopoulos B."/>
            <person name="Lipzen A."/>
            <person name="Chen C."/>
            <person name="Yanf M."/>
            <person name="Daum C."/>
            <person name="Ng V."/>
            <person name="Clum A."/>
            <person name="Steindorff A."/>
            <person name="Ohm R."/>
            <person name="Martin F."/>
            <person name="Silar P."/>
            <person name="Natvig D."/>
            <person name="Lalanne C."/>
            <person name="Gautier V."/>
            <person name="Ament-Velasquez S.L."/>
            <person name="Kruys A."/>
            <person name="Hutchinson M.I."/>
            <person name="Powell A.J."/>
            <person name="Barry K."/>
            <person name="Miller A.N."/>
            <person name="Grigoriev I.V."/>
            <person name="Debuchy R."/>
            <person name="Gladieux P."/>
            <person name="Thoren M.H."/>
            <person name="Johannesson H."/>
        </authorList>
    </citation>
    <scope>NUCLEOTIDE SEQUENCE</scope>
    <source>
        <strain evidence="2">SMH4607-1</strain>
    </source>
</reference>
<dbReference type="EMBL" id="JAUKUA010000001">
    <property type="protein sequence ID" value="KAK0731407.1"/>
    <property type="molecule type" value="Genomic_DNA"/>
</dbReference>
<proteinExistence type="predicted"/>
<evidence type="ECO:0000256" key="1">
    <source>
        <dbReference type="SAM" id="MobiDB-lite"/>
    </source>
</evidence>
<accession>A0AA40EAS6</accession>
<dbReference type="AlphaFoldDB" id="A0AA40EAS6"/>
<name>A0AA40EAS6_9PEZI</name>
<feature type="region of interest" description="Disordered" evidence="1">
    <location>
        <begin position="1144"/>
        <end position="1210"/>
    </location>
</feature>
<protein>
    <submittedName>
        <fullName evidence="2">Uncharacterized protein</fullName>
    </submittedName>
</protein>
<feature type="region of interest" description="Disordered" evidence="1">
    <location>
        <begin position="415"/>
        <end position="434"/>
    </location>
</feature>